<protein>
    <recommendedName>
        <fullName evidence="3">Sortilin N-terminal domain-containing protein</fullName>
    </recommendedName>
</protein>
<dbReference type="PANTHER" id="PTHR43739">
    <property type="entry name" value="XYLOGLUCANASE (EUROFUNG)"/>
    <property type="match status" value="1"/>
</dbReference>
<evidence type="ECO:0000313" key="5">
    <source>
        <dbReference type="Proteomes" id="UP000595618"/>
    </source>
</evidence>
<dbReference type="GO" id="GO:0010411">
    <property type="term" value="P:xyloglucan metabolic process"/>
    <property type="evidence" value="ECO:0007669"/>
    <property type="project" value="TreeGrafter"/>
</dbReference>
<keyword evidence="2" id="KW-1133">Transmembrane helix</keyword>
<feature type="transmembrane region" description="Helical" evidence="2">
    <location>
        <begin position="6"/>
        <end position="23"/>
    </location>
</feature>
<dbReference type="Gene3D" id="2.130.10.10">
    <property type="entry name" value="YVTN repeat-like/Quinoprotein amine dehydrogenase"/>
    <property type="match status" value="2"/>
</dbReference>
<accession>A0A7T5URI0</accession>
<dbReference type="Pfam" id="PF15902">
    <property type="entry name" value="Sortilin-Vps10"/>
    <property type="match status" value="1"/>
</dbReference>
<dbReference type="InterPro" id="IPR031778">
    <property type="entry name" value="Sortilin_N"/>
</dbReference>
<evidence type="ECO:0000256" key="2">
    <source>
        <dbReference type="SAM" id="Phobius"/>
    </source>
</evidence>
<keyword evidence="2" id="KW-0812">Transmembrane</keyword>
<organism evidence="4 5">
    <name type="scientific">Candidatus Sungiibacteriota bacterium</name>
    <dbReference type="NCBI Taxonomy" id="2750080"/>
    <lineage>
        <taxon>Bacteria</taxon>
        <taxon>Candidatus Sungiibacteriota</taxon>
    </lineage>
</organism>
<dbReference type="InterPro" id="IPR015943">
    <property type="entry name" value="WD40/YVTN_repeat-like_dom_sf"/>
</dbReference>
<dbReference type="Proteomes" id="UP000595618">
    <property type="component" value="Chromosome"/>
</dbReference>
<dbReference type="AlphaFoldDB" id="A0A7T5URI0"/>
<gene>
    <name evidence="4" type="ORF">HYW89_01365</name>
</gene>
<evidence type="ECO:0000259" key="3">
    <source>
        <dbReference type="Pfam" id="PF15902"/>
    </source>
</evidence>
<dbReference type="InterPro" id="IPR036278">
    <property type="entry name" value="Sialidase_sf"/>
</dbReference>
<dbReference type="SUPFAM" id="SSF50939">
    <property type="entry name" value="Sialidases"/>
    <property type="match status" value="1"/>
</dbReference>
<keyword evidence="1" id="KW-0677">Repeat</keyword>
<reference evidence="4 5" key="1">
    <citation type="submission" date="2020-07" db="EMBL/GenBank/DDBJ databases">
        <title>Huge and variable diversity of episymbiotic CPR bacteria and DPANN archaea in groundwater ecosystems.</title>
        <authorList>
            <person name="He C.Y."/>
            <person name="Keren R."/>
            <person name="Whittaker M."/>
            <person name="Farag I.F."/>
            <person name="Doudna J."/>
            <person name="Cate J.H.D."/>
            <person name="Banfield J.F."/>
        </authorList>
    </citation>
    <scope>NUCLEOTIDE SEQUENCE [LARGE SCALE GENOMIC DNA]</scope>
    <source>
        <strain evidence="4">NC_groundwater_541_Ag_S-0.1um_46_50</strain>
    </source>
</reference>
<feature type="domain" description="Sortilin N-terminal" evidence="3">
    <location>
        <begin position="79"/>
        <end position="185"/>
    </location>
</feature>
<dbReference type="EMBL" id="CP066690">
    <property type="protein sequence ID" value="QQG45561.1"/>
    <property type="molecule type" value="Genomic_DNA"/>
</dbReference>
<keyword evidence="2" id="KW-0472">Membrane</keyword>
<evidence type="ECO:0000256" key="1">
    <source>
        <dbReference type="ARBA" id="ARBA00022737"/>
    </source>
</evidence>
<dbReference type="InterPro" id="IPR052025">
    <property type="entry name" value="Xyloglucanase_GH74"/>
</dbReference>
<sequence length="323" mass="34987">MNNKLLIPVFIIGAIAVGYFLGISNKSTNTLGDISAKKTVMSHSDKSGSSNSVIPVAQHIHAITYDSRGNLLLGTHGGLFKSNNDGKTWQKVSVKGSINADDWMSIVVDPRNQKTIFAGGHDLGVIKSIDDGITWMRSDEGIKGTDIHGLTVNQRNPDLLFAYSVDNGVFKSKDGGVSWKRMDDGPENPGVRSFVYMAVQTSMDKSMGWDNWGLLLAGTADGVSQSFSCFCGWTKTTNVFDNTTVYTLATLHKDLTIMYAGTQAGAWKTTDAGQNWKKLDGLNGIKITAIAINSKNSEELTVSSEDGIIYRSSNAGESWQRTN</sequence>
<dbReference type="PANTHER" id="PTHR43739:SF5">
    <property type="entry name" value="EXO-ALPHA-SIALIDASE"/>
    <property type="match status" value="1"/>
</dbReference>
<proteinExistence type="predicted"/>
<name>A0A7T5URI0_9BACT</name>
<evidence type="ECO:0000313" key="4">
    <source>
        <dbReference type="EMBL" id="QQG45561.1"/>
    </source>
</evidence>